<dbReference type="Proteomes" id="UP000031057">
    <property type="component" value="Unassembled WGS sequence"/>
</dbReference>
<dbReference type="PANTHER" id="PTHR43779:SF3">
    <property type="entry name" value="(3R)-3-[(CARBOXYMETHYL)AMINO]FATTY ACID OXYGENASE_DECARBOXYLASE"/>
    <property type="match status" value="1"/>
</dbReference>
<dbReference type="Gene3D" id="3.60.130.10">
    <property type="entry name" value="Clavaminate synthase-like"/>
    <property type="match status" value="1"/>
</dbReference>
<evidence type="ECO:0000256" key="3">
    <source>
        <dbReference type="ARBA" id="ARBA00022964"/>
    </source>
</evidence>
<dbReference type="Pfam" id="PF02668">
    <property type="entry name" value="TauD"/>
    <property type="match status" value="1"/>
</dbReference>
<dbReference type="RefSeq" id="WP_039282271.1">
    <property type="nucleotide sequence ID" value="NZ_JTDI01000003.1"/>
</dbReference>
<keyword evidence="8" id="KW-1185">Reference proteome</keyword>
<dbReference type="GO" id="GO:0046872">
    <property type="term" value="F:metal ion binding"/>
    <property type="evidence" value="ECO:0007669"/>
    <property type="project" value="UniProtKB-KW"/>
</dbReference>
<comment type="caution">
    <text evidence="7">The sequence shown here is derived from an EMBL/GenBank/DDBJ whole genome shotgun (WGS) entry which is preliminary data.</text>
</comment>
<name>A0A0B1ZP21_9SPHN</name>
<gene>
    <name evidence="7" type="ORF">LK12_08720</name>
</gene>
<dbReference type="EMBL" id="JTDI01000003">
    <property type="protein sequence ID" value="KHK91008.1"/>
    <property type="molecule type" value="Genomic_DNA"/>
</dbReference>
<protein>
    <submittedName>
        <fullName evidence="7">Dioxygenase</fullName>
    </submittedName>
</protein>
<comment type="similarity">
    <text evidence="1">Belongs to the TfdA dioxygenase family.</text>
</comment>
<dbReference type="GO" id="GO:0016706">
    <property type="term" value="F:2-oxoglutarate-dependent dioxygenase activity"/>
    <property type="evidence" value="ECO:0007669"/>
    <property type="project" value="UniProtKB-ARBA"/>
</dbReference>
<evidence type="ECO:0000256" key="2">
    <source>
        <dbReference type="ARBA" id="ARBA00022723"/>
    </source>
</evidence>
<feature type="domain" description="TauD/TfdA-like" evidence="6">
    <location>
        <begin position="13"/>
        <end position="275"/>
    </location>
</feature>
<keyword evidence="4" id="KW-0560">Oxidoreductase</keyword>
<dbReference type="SUPFAM" id="SSF51197">
    <property type="entry name" value="Clavaminate synthase-like"/>
    <property type="match status" value="1"/>
</dbReference>
<evidence type="ECO:0000313" key="7">
    <source>
        <dbReference type="EMBL" id="KHK91008.1"/>
    </source>
</evidence>
<dbReference type="AlphaFoldDB" id="A0A0B1ZP21"/>
<evidence type="ECO:0000256" key="5">
    <source>
        <dbReference type="ARBA" id="ARBA00023004"/>
    </source>
</evidence>
<evidence type="ECO:0000256" key="4">
    <source>
        <dbReference type="ARBA" id="ARBA00023002"/>
    </source>
</evidence>
<dbReference type="InterPro" id="IPR051178">
    <property type="entry name" value="TfdA_dioxygenase"/>
</dbReference>
<dbReference type="OrthoDB" id="7209371at2"/>
<keyword evidence="5" id="KW-0408">Iron</keyword>
<evidence type="ECO:0000313" key="8">
    <source>
        <dbReference type="Proteomes" id="UP000031057"/>
    </source>
</evidence>
<dbReference type="InterPro" id="IPR003819">
    <property type="entry name" value="TauD/TfdA-like"/>
</dbReference>
<evidence type="ECO:0000256" key="1">
    <source>
        <dbReference type="ARBA" id="ARBA00005896"/>
    </source>
</evidence>
<dbReference type="PANTHER" id="PTHR43779">
    <property type="entry name" value="DIOXYGENASE RV0097-RELATED"/>
    <property type="match status" value="1"/>
</dbReference>
<evidence type="ECO:0000259" key="6">
    <source>
        <dbReference type="Pfam" id="PF02668"/>
    </source>
</evidence>
<keyword evidence="2" id="KW-0479">Metal-binding</keyword>
<keyword evidence="3 7" id="KW-0223">Dioxygenase</keyword>
<organism evidence="7 8">
    <name type="scientific">Novosphingobium malaysiense</name>
    <dbReference type="NCBI Taxonomy" id="1348853"/>
    <lineage>
        <taxon>Bacteria</taxon>
        <taxon>Pseudomonadati</taxon>
        <taxon>Pseudomonadota</taxon>
        <taxon>Alphaproteobacteria</taxon>
        <taxon>Sphingomonadales</taxon>
        <taxon>Sphingomonadaceae</taxon>
        <taxon>Novosphingobium</taxon>
    </lineage>
</organism>
<dbReference type="InterPro" id="IPR042098">
    <property type="entry name" value="TauD-like_sf"/>
</dbReference>
<dbReference type="STRING" id="1348853.LK12_08720"/>
<sequence>MADVIEKTRLKFERIKPKVGARILNSKDEILSGELSDEIRDLLEEVGVLVFPQIDFTDDEQVKFTNSVGGNAREVRGQEVFPISLDRSVNQEAVEYLKGSLFWHVDGTMNAVPIRGSVLSSKVLPTWGGNTEFANCYTAYEDLPQETKDKIDDLRVVHSMWNSQLYHCPEPTLAQLEDWMSKGEGGKGERELPLVYKHSSGRKSLILGNTAERVVGMSSQESAKLLHGLREHATSEPYHYAHEWTLGDAVMWDNTGTLHRAMPYDPDCGRLLHRTIIKGESWG</sequence>
<accession>A0A0B1ZP21</accession>
<proteinExistence type="inferred from homology"/>
<reference evidence="7 8" key="1">
    <citation type="submission" date="2014-10" db="EMBL/GenBank/DDBJ databases">
        <title>Genome sequence of Novosphingobium malaysiense MUSC 273(T).</title>
        <authorList>
            <person name="Lee L.-H."/>
        </authorList>
    </citation>
    <scope>NUCLEOTIDE SEQUENCE [LARGE SCALE GENOMIC DNA]</scope>
    <source>
        <strain evidence="7 8">MUSC 273</strain>
    </source>
</reference>